<protein>
    <submittedName>
        <fullName evidence="4">Uncharacterized protein</fullName>
    </submittedName>
</protein>
<keyword evidence="1" id="KW-0812">Transmembrane</keyword>
<feature type="transmembrane region" description="Helical" evidence="1">
    <location>
        <begin position="80"/>
        <end position="104"/>
    </location>
</feature>
<dbReference type="SUPFAM" id="SSF56801">
    <property type="entry name" value="Acetyl-CoA synthetase-like"/>
    <property type="match status" value="1"/>
</dbReference>
<dbReference type="Pfam" id="PF00501">
    <property type="entry name" value="AMP-binding"/>
    <property type="match status" value="1"/>
</dbReference>
<dbReference type="InterPro" id="IPR000873">
    <property type="entry name" value="AMP-dep_synth/lig_dom"/>
</dbReference>
<accession>A0ABR0EQW1</accession>
<gene>
    <name evidence="4" type="ORF">PRZ48_004565</name>
</gene>
<feature type="domain" description="AMP-binding enzyme C-terminal" evidence="3">
    <location>
        <begin position="465"/>
        <end position="540"/>
    </location>
</feature>
<keyword evidence="1" id="KW-1133">Transmembrane helix</keyword>
<dbReference type="InterPro" id="IPR025110">
    <property type="entry name" value="AMP-bd_C"/>
</dbReference>
<dbReference type="Pfam" id="PF13193">
    <property type="entry name" value="AMP-binding_C"/>
    <property type="match status" value="1"/>
</dbReference>
<reference evidence="4 5" key="1">
    <citation type="journal article" date="2023" name="G3 (Bethesda)">
        <title>A chromosome-level genome assembly of Zasmidium syzygii isolated from banana leaves.</title>
        <authorList>
            <person name="van Westerhoven A.C."/>
            <person name="Mehrabi R."/>
            <person name="Talebi R."/>
            <person name="Steentjes M.B.F."/>
            <person name="Corcolon B."/>
            <person name="Chong P.A."/>
            <person name="Kema G.H.J."/>
            <person name="Seidl M.F."/>
        </authorList>
    </citation>
    <scope>NUCLEOTIDE SEQUENCE [LARGE SCALE GENOMIC DNA]</scope>
    <source>
        <strain evidence="4 5">P124</strain>
    </source>
</reference>
<dbReference type="Proteomes" id="UP001305779">
    <property type="component" value="Unassembled WGS sequence"/>
</dbReference>
<evidence type="ECO:0000259" key="3">
    <source>
        <dbReference type="Pfam" id="PF13193"/>
    </source>
</evidence>
<evidence type="ECO:0000256" key="1">
    <source>
        <dbReference type="SAM" id="Phobius"/>
    </source>
</evidence>
<dbReference type="Gene3D" id="3.40.50.12780">
    <property type="entry name" value="N-terminal domain of ligase-like"/>
    <property type="match status" value="1"/>
</dbReference>
<comment type="caution">
    <text evidence="4">The sequence shown here is derived from an EMBL/GenBank/DDBJ whole genome shotgun (WGS) entry which is preliminary data.</text>
</comment>
<dbReference type="Gene3D" id="3.30.300.30">
    <property type="match status" value="1"/>
</dbReference>
<name>A0ABR0EQW1_ZASCE</name>
<dbReference type="InterPro" id="IPR042099">
    <property type="entry name" value="ANL_N_sf"/>
</dbReference>
<dbReference type="PANTHER" id="PTHR24096:SF424">
    <property type="entry name" value="ACETYL-COA SYNTHETASE-LIKE PROTEIN-RELATED"/>
    <property type="match status" value="1"/>
</dbReference>
<evidence type="ECO:0000313" key="4">
    <source>
        <dbReference type="EMBL" id="KAK4503650.1"/>
    </source>
</evidence>
<keyword evidence="5" id="KW-1185">Reference proteome</keyword>
<organism evidence="4 5">
    <name type="scientific">Zasmidium cellare</name>
    <name type="common">Wine cellar mold</name>
    <name type="synonym">Racodium cellare</name>
    <dbReference type="NCBI Taxonomy" id="395010"/>
    <lineage>
        <taxon>Eukaryota</taxon>
        <taxon>Fungi</taxon>
        <taxon>Dikarya</taxon>
        <taxon>Ascomycota</taxon>
        <taxon>Pezizomycotina</taxon>
        <taxon>Dothideomycetes</taxon>
        <taxon>Dothideomycetidae</taxon>
        <taxon>Mycosphaerellales</taxon>
        <taxon>Mycosphaerellaceae</taxon>
        <taxon>Zasmidium</taxon>
    </lineage>
</organism>
<dbReference type="InterPro" id="IPR045851">
    <property type="entry name" value="AMP-bd_C_sf"/>
</dbReference>
<keyword evidence="1" id="KW-0472">Membrane</keyword>
<sequence>MVIVEAKDTVDIPAIDVPTYVFTAGTEDSRSIPQYFDADLPSRNFSVKEAETCAKQFAKGLQIRGLKPNEKVLLYSPNDLYFPVLFWGVLAASCVFTGITGAALPSELAYQVKNSEARLVVAAPDKLEHAIKGAAQAGLPKASVVAFANTPEDEALARSHGVLSWRDLWVPEDDIKDFHWRTFNTKDEAMNTTAVINYSSGHYNLVANNVQSFWKHMKVGTTKAGKERAQRLEENGHRWLANIPMYHAFGQTQFCMLAPLTGAKVYVMRQYTMEKYMLYNDIYRITRMTSVPTIMVMIAKNKRSPLYNWNAIEDIICGSSPLSQDTKDDVQKLLRPGFVVRQGYGMTECTTAATNWEPDEHDDEGNSIGRLYPNMSGKVRAVEDRDFSHLGIKHEIGELMWSGPNIMKGYYKNRKATDDTIVYEDGKRWLCSGDIGYCDEKGRWYIVDRLKDLIKVKGLQVAPAEIEGVLLEREDVQDAAVVGHKKNDGYEYPRAFIVRKNDTLTADEIIKHVQSKLSKHKWLEGGVIFMDELPRNPSGKILRRKLQESHSSGQTKL</sequence>
<feature type="domain" description="AMP-dependent synthetase/ligase" evidence="2">
    <location>
        <begin position="43"/>
        <end position="411"/>
    </location>
</feature>
<evidence type="ECO:0000259" key="2">
    <source>
        <dbReference type="Pfam" id="PF00501"/>
    </source>
</evidence>
<evidence type="ECO:0000313" key="5">
    <source>
        <dbReference type="Proteomes" id="UP001305779"/>
    </source>
</evidence>
<dbReference type="PANTHER" id="PTHR24096">
    <property type="entry name" value="LONG-CHAIN-FATTY-ACID--COA LIGASE"/>
    <property type="match status" value="1"/>
</dbReference>
<dbReference type="EMBL" id="JAXOVC010000003">
    <property type="protein sequence ID" value="KAK4503650.1"/>
    <property type="molecule type" value="Genomic_DNA"/>
</dbReference>
<proteinExistence type="predicted"/>